<evidence type="ECO:0000256" key="1">
    <source>
        <dbReference type="ARBA" id="ARBA00022605"/>
    </source>
</evidence>
<accession>A0ABU8XQ59</accession>
<dbReference type="InterPro" id="IPR020568">
    <property type="entry name" value="Ribosomal_Su5_D2-typ_SF"/>
</dbReference>
<gene>
    <name evidence="8" type="ORF">U1T56_07770</name>
</gene>
<keyword evidence="5" id="KW-0067">ATP-binding</keyword>
<keyword evidence="1" id="KW-0028">Amino-acid biosynthesis</keyword>
<comment type="caution">
    <text evidence="8">The sequence shown here is derived from an EMBL/GenBank/DDBJ whole genome shotgun (WGS) entry which is preliminary data.</text>
</comment>
<evidence type="ECO:0000313" key="9">
    <source>
        <dbReference type="Proteomes" id="UP001375743"/>
    </source>
</evidence>
<dbReference type="Pfam" id="PF08544">
    <property type="entry name" value="GHMP_kinases_C"/>
    <property type="match status" value="1"/>
</dbReference>
<keyword evidence="9" id="KW-1185">Reference proteome</keyword>
<dbReference type="InterPro" id="IPR014721">
    <property type="entry name" value="Ribsml_uS5_D2-typ_fold_subgr"/>
</dbReference>
<keyword evidence="3" id="KW-0547">Nucleotide-binding</keyword>
<dbReference type="InterPro" id="IPR013750">
    <property type="entry name" value="GHMP_kinase_C_dom"/>
</dbReference>
<dbReference type="RefSeq" id="WP_418158893.1">
    <property type="nucleotide sequence ID" value="NZ_JBBLZC010000006.1"/>
</dbReference>
<dbReference type="Gene3D" id="3.30.230.10">
    <property type="match status" value="1"/>
</dbReference>
<dbReference type="Proteomes" id="UP001375743">
    <property type="component" value="Unassembled WGS sequence"/>
</dbReference>
<keyword evidence="4" id="KW-0418">Kinase</keyword>
<evidence type="ECO:0000259" key="7">
    <source>
        <dbReference type="Pfam" id="PF08544"/>
    </source>
</evidence>
<keyword evidence="2" id="KW-0808">Transferase</keyword>
<protein>
    <submittedName>
        <fullName evidence="8">Beta-ribofuranosylaminobenzene 5'-phosphate synthase family protein</fullName>
    </submittedName>
</protein>
<dbReference type="Gene3D" id="3.30.70.890">
    <property type="entry name" value="GHMP kinase, C-terminal domain"/>
    <property type="match status" value="1"/>
</dbReference>
<evidence type="ECO:0000256" key="3">
    <source>
        <dbReference type="ARBA" id="ARBA00022741"/>
    </source>
</evidence>
<evidence type="ECO:0000256" key="5">
    <source>
        <dbReference type="ARBA" id="ARBA00022840"/>
    </source>
</evidence>
<dbReference type="Pfam" id="PF00288">
    <property type="entry name" value="GHMP_kinases_N"/>
    <property type="match status" value="1"/>
</dbReference>
<dbReference type="EMBL" id="JBBLZC010000006">
    <property type="protein sequence ID" value="MEK0083044.1"/>
    <property type="molecule type" value="Genomic_DNA"/>
</dbReference>
<proteinExistence type="predicted"/>
<evidence type="ECO:0000256" key="4">
    <source>
        <dbReference type="ARBA" id="ARBA00022777"/>
    </source>
</evidence>
<dbReference type="PANTHER" id="PTHR20861:SF6">
    <property type="entry name" value="BETA-RIBOFURANOSYLPHENOL 5'-PHOSPHATE SYNTHASE"/>
    <property type="match status" value="1"/>
</dbReference>
<organism evidence="8 9">
    <name type="scientific">Benzoatithermus flavus</name>
    <dbReference type="NCBI Taxonomy" id="3108223"/>
    <lineage>
        <taxon>Bacteria</taxon>
        <taxon>Pseudomonadati</taxon>
        <taxon>Pseudomonadota</taxon>
        <taxon>Alphaproteobacteria</taxon>
        <taxon>Geminicoccales</taxon>
        <taxon>Geminicoccaceae</taxon>
        <taxon>Benzoatithermus</taxon>
    </lineage>
</organism>
<dbReference type="PANTHER" id="PTHR20861">
    <property type="entry name" value="HOMOSERINE/4-DIPHOSPHOCYTIDYL-2-C-METHYL-D-ERYTHRITOL KINASE"/>
    <property type="match status" value="1"/>
</dbReference>
<dbReference type="InterPro" id="IPR036554">
    <property type="entry name" value="GHMP_kinase_C_sf"/>
</dbReference>
<feature type="domain" description="GHMP kinase C-terminal" evidence="7">
    <location>
        <begin position="216"/>
        <end position="301"/>
    </location>
</feature>
<evidence type="ECO:0000313" key="8">
    <source>
        <dbReference type="EMBL" id="MEK0083044.1"/>
    </source>
</evidence>
<evidence type="ECO:0000256" key="2">
    <source>
        <dbReference type="ARBA" id="ARBA00022679"/>
    </source>
</evidence>
<evidence type="ECO:0000259" key="6">
    <source>
        <dbReference type="Pfam" id="PF00288"/>
    </source>
</evidence>
<dbReference type="SUPFAM" id="SSF54211">
    <property type="entry name" value="Ribosomal protein S5 domain 2-like"/>
    <property type="match status" value="1"/>
</dbReference>
<dbReference type="PIRSF" id="PIRSF004884">
    <property type="entry name" value="Sugar_kin_arch"/>
    <property type="match status" value="1"/>
</dbReference>
<feature type="domain" description="GHMP kinase N-terminal" evidence="6">
    <location>
        <begin position="71"/>
        <end position="136"/>
    </location>
</feature>
<reference evidence="8 9" key="1">
    <citation type="submission" date="2024-01" db="EMBL/GenBank/DDBJ databases">
        <title>Multi-omics insights into the function and evolution of sodium benzoate biodegradation pathways in Benzoatithermus flavus gen. nov., sp. nov. from hot spring.</title>
        <authorList>
            <person name="Hu C.-J."/>
            <person name="Li W.-J."/>
        </authorList>
    </citation>
    <scope>NUCLEOTIDE SEQUENCE [LARGE SCALE GENOMIC DNA]</scope>
    <source>
        <strain evidence="8 9">SYSU G07066</strain>
    </source>
</reference>
<sequence>MVTVGDPAMAVHVTAPARLHLGFLDLEGGLGRRFGSLGLTIEGFATRLRIERADTDEISGAAEVERTRRLLAVLGRSWRLPPVRITIEATIPAHVGLGSGTQLGLALGVGLARLAGRPEGAREVARLLERGARSGIGIGAFEQGGFILDGGRTAAGEPPPVTARLPFPAGWRLLLIFDRAREGLHGAGEAGAFGALPPYTPALAGELCRRVVMQLLPGLATGDIAAVGAAVGEIQRRVGDYFAPAQGGRFTSPAVSEVLAWLEGLGIAGVGQSSWGPTGFAVLESEEAAERLHRAAQARFADRFPSLRFVVTAARNRGAELTTFDRGRG</sequence>
<dbReference type="InterPro" id="IPR006204">
    <property type="entry name" value="GHMP_kinase_N_dom"/>
</dbReference>
<dbReference type="InterPro" id="IPR004422">
    <property type="entry name" value="RFAP_synthase"/>
</dbReference>
<name>A0ABU8XQ59_9PROT</name>
<dbReference type="NCBIfam" id="TIGR00144">
    <property type="entry name" value="beta_RFAP_syn"/>
    <property type="match status" value="1"/>
</dbReference>